<dbReference type="HOGENOM" id="CLU_2157758_0_0_1"/>
<keyword evidence="3" id="KW-1185">Reference proteome</keyword>
<evidence type="ECO:0000256" key="1">
    <source>
        <dbReference type="SAM" id="MobiDB-lite"/>
    </source>
</evidence>
<organism evidence="3">
    <name type="scientific">Arthroderma gypseum (strain ATCC MYA-4604 / CBS 118893)</name>
    <name type="common">Microsporum gypseum</name>
    <dbReference type="NCBI Taxonomy" id="535722"/>
    <lineage>
        <taxon>Eukaryota</taxon>
        <taxon>Fungi</taxon>
        <taxon>Dikarya</taxon>
        <taxon>Ascomycota</taxon>
        <taxon>Pezizomycotina</taxon>
        <taxon>Eurotiomycetes</taxon>
        <taxon>Eurotiomycetidae</taxon>
        <taxon>Onygenales</taxon>
        <taxon>Arthrodermataceae</taxon>
        <taxon>Nannizzia</taxon>
    </lineage>
</organism>
<sequence>MKSHLDGVSLRDESQSRAAEADAAWTSERLEVRLLWKRFDMKRDKGLDVKNGNRLPGYARTVLFLAAGLRPHKAGVAAGELVVELTAHLSSWFPPAAAQRARRRTMSGFVH</sequence>
<dbReference type="AlphaFoldDB" id="E4UX18"/>
<evidence type="ECO:0000313" key="3">
    <source>
        <dbReference type="Proteomes" id="UP000002669"/>
    </source>
</evidence>
<protein>
    <submittedName>
        <fullName evidence="2">Uncharacterized protein</fullName>
    </submittedName>
</protein>
<gene>
    <name evidence="2" type="ORF">MGYG_05654</name>
</gene>
<dbReference type="GeneID" id="10028345"/>
<dbReference type="EMBL" id="DS989825">
    <property type="protein sequence ID" value="EFR02657.1"/>
    <property type="molecule type" value="Genomic_DNA"/>
</dbReference>
<reference evidence="3" key="1">
    <citation type="journal article" date="2012" name="MBio">
        <title>Comparative genome analysis of Trichophyton rubrum and related dermatophytes reveals candidate genes involved in infection.</title>
        <authorList>
            <person name="Martinez D.A."/>
            <person name="Oliver B.G."/>
            <person name="Graeser Y."/>
            <person name="Goldberg J.M."/>
            <person name="Li W."/>
            <person name="Martinez-Rossi N.M."/>
            <person name="Monod M."/>
            <person name="Shelest E."/>
            <person name="Barton R.C."/>
            <person name="Birch E."/>
            <person name="Brakhage A.A."/>
            <person name="Chen Z."/>
            <person name="Gurr S.J."/>
            <person name="Heiman D."/>
            <person name="Heitman J."/>
            <person name="Kosti I."/>
            <person name="Rossi A."/>
            <person name="Saif S."/>
            <person name="Samalova M."/>
            <person name="Saunders C.W."/>
            <person name="Shea T."/>
            <person name="Summerbell R.C."/>
            <person name="Xu J."/>
            <person name="Young S."/>
            <person name="Zeng Q."/>
            <person name="Birren B.W."/>
            <person name="Cuomo C.A."/>
            <person name="White T.C."/>
        </authorList>
    </citation>
    <scope>NUCLEOTIDE SEQUENCE [LARGE SCALE GENOMIC DNA]</scope>
    <source>
        <strain evidence="3">ATCC MYA-4604 / CBS 118893</strain>
    </source>
</reference>
<evidence type="ECO:0000313" key="2">
    <source>
        <dbReference type="EMBL" id="EFR02657.1"/>
    </source>
</evidence>
<dbReference type="Proteomes" id="UP000002669">
    <property type="component" value="Unassembled WGS sequence"/>
</dbReference>
<dbReference type="VEuPathDB" id="FungiDB:MGYG_05654"/>
<proteinExistence type="predicted"/>
<dbReference type="RefSeq" id="XP_003173068.1">
    <property type="nucleotide sequence ID" value="XM_003173020.1"/>
</dbReference>
<name>E4UX18_ARTGP</name>
<accession>E4UX18</accession>
<feature type="region of interest" description="Disordered" evidence="1">
    <location>
        <begin position="1"/>
        <end position="23"/>
    </location>
</feature>
<dbReference type="InParanoid" id="E4UX18"/>